<dbReference type="EMBL" id="QKYT01000677">
    <property type="protein sequence ID" value="RIA82324.1"/>
    <property type="molecule type" value="Genomic_DNA"/>
</dbReference>
<dbReference type="Proteomes" id="UP000265703">
    <property type="component" value="Unassembled WGS sequence"/>
</dbReference>
<organism evidence="1 2">
    <name type="scientific">Glomus cerebriforme</name>
    <dbReference type="NCBI Taxonomy" id="658196"/>
    <lineage>
        <taxon>Eukaryota</taxon>
        <taxon>Fungi</taxon>
        <taxon>Fungi incertae sedis</taxon>
        <taxon>Mucoromycota</taxon>
        <taxon>Glomeromycotina</taxon>
        <taxon>Glomeromycetes</taxon>
        <taxon>Glomerales</taxon>
        <taxon>Glomeraceae</taxon>
        <taxon>Glomus</taxon>
    </lineage>
</organism>
<evidence type="ECO:0000313" key="1">
    <source>
        <dbReference type="EMBL" id="RIA82324.1"/>
    </source>
</evidence>
<proteinExistence type="predicted"/>
<gene>
    <name evidence="1" type="ORF">C1645_835540</name>
</gene>
<comment type="caution">
    <text evidence="1">The sequence shown here is derived from an EMBL/GenBank/DDBJ whole genome shotgun (WGS) entry which is preliminary data.</text>
</comment>
<accession>A0A397SIJ8</accession>
<name>A0A397SIJ8_9GLOM</name>
<reference evidence="1 2" key="1">
    <citation type="submission" date="2018-06" db="EMBL/GenBank/DDBJ databases">
        <title>Comparative genomics reveals the genomic features of Rhizophagus irregularis, R. cerebriforme, R. diaphanum and Gigaspora rosea, and their symbiotic lifestyle signature.</title>
        <authorList>
            <person name="Morin E."/>
            <person name="San Clemente H."/>
            <person name="Chen E.C.H."/>
            <person name="De La Providencia I."/>
            <person name="Hainaut M."/>
            <person name="Kuo A."/>
            <person name="Kohler A."/>
            <person name="Murat C."/>
            <person name="Tang N."/>
            <person name="Roy S."/>
            <person name="Loubradou J."/>
            <person name="Henrissat B."/>
            <person name="Grigoriev I.V."/>
            <person name="Corradi N."/>
            <person name="Roux C."/>
            <person name="Martin F.M."/>
        </authorList>
    </citation>
    <scope>NUCLEOTIDE SEQUENCE [LARGE SCALE GENOMIC DNA]</scope>
    <source>
        <strain evidence="1 2">DAOM 227022</strain>
    </source>
</reference>
<keyword evidence="2" id="KW-1185">Reference proteome</keyword>
<protein>
    <submittedName>
        <fullName evidence="1">Uncharacterized protein</fullName>
    </submittedName>
</protein>
<sequence length="58" mass="6597">MNYFFASVNWDWKHSALKMQTETNVLNRTFLSFVDSALKTETKTFGSGNINGNGCSWT</sequence>
<evidence type="ECO:0000313" key="2">
    <source>
        <dbReference type="Proteomes" id="UP000265703"/>
    </source>
</evidence>
<dbReference type="AlphaFoldDB" id="A0A397SIJ8"/>